<keyword evidence="1" id="KW-0175">Coiled coil</keyword>
<proteinExistence type="predicted"/>
<comment type="caution">
    <text evidence="2">The sequence shown here is derived from an EMBL/GenBank/DDBJ whole genome shotgun (WGS) entry which is preliminary data.</text>
</comment>
<reference evidence="2 3" key="1">
    <citation type="journal article" date="2019" name="Genome Biol. Evol.">
        <title>Insights into the evolution of the New World diploid cottons (Gossypium, subgenus Houzingenia) based on genome sequencing.</title>
        <authorList>
            <person name="Grover C.E."/>
            <person name="Arick M.A. 2nd"/>
            <person name="Thrash A."/>
            <person name="Conover J.L."/>
            <person name="Sanders W.S."/>
            <person name="Peterson D.G."/>
            <person name="Frelichowski J.E."/>
            <person name="Scheffler J.A."/>
            <person name="Scheffler B.E."/>
            <person name="Wendel J.F."/>
        </authorList>
    </citation>
    <scope>NUCLEOTIDE SEQUENCE [LARGE SCALE GENOMIC DNA]</scope>
    <source>
        <strain evidence="2">8</strain>
        <tissue evidence="2">Leaf</tissue>
    </source>
</reference>
<gene>
    <name evidence="2" type="ORF">Gotri_006775</name>
</gene>
<keyword evidence="3" id="KW-1185">Reference proteome</keyword>
<evidence type="ECO:0000256" key="1">
    <source>
        <dbReference type="SAM" id="Coils"/>
    </source>
</evidence>
<accession>A0A7J9FNL2</accession>
<dbReference type="AlphaFoldDB" id="A0A7J9FNL2"/>
<feature type="non-terminal residue" evidence="2">
    <location>
        <position position="115"/>
    </location>
</feature>
<sequence>MNGGLGELMIIHPIQIDVQKLEIEKLRKGKNKAEEELELKASLSKIEKMKKRIEKLETALQNCEIRVEYLEANESCNNEQVHYFQNQVRCRDHIMGEAVVQIREVADHIQTLAVQ</sequence>
<protein>
    <submittedName>
        <fullName evidence="2">Uncharacterized protein</fullName>
    </submittedName>
</protein>
<name>A0A7J9FNL2_9ROSI</name>
<dbReference type="Proteomes" id="UP000593568">
    <property type="component" value="Unassembled WGS sequence"/>
</dbReference>
<evidence type="ECO:0000313" key="3">
    <source>
        <dbReference type="Proteomes" id="UP000593568"/>
    </source>
</evidence>
<organism evidence="2 3">
    <name type="scientific">Gossypium trilobum</name>
    <dbReference type="NCBI Taxonomy" id="34281"/>
    <lineage>
        <taxon>Eukaryota</taxon>
        <taxon>Viridiplantae</taxon>
        <taxon>Streptophyta</taxon>
        <taxon>Embryophyta</taxon>
        <taxon>Tracheophyta</taxon>
        <taxon>Spermatophyta</taxon>
        <taxon>Magnoliopsida</taxon>
        <taxon>eudicotyledons</taxon>
        <taxon>Gunneridae</taxon>
        <taxon>Pentapetalae</taxon>
        <taxon>rosids</taxon>
        <taxon>malvids</taxon>
        <taxon>Malvales</taxon>
        <taxon>Malvaceae</taxon>
        <taxon>Malvoideae</taxon>
        <taxon>Gossypium</taxon>
    </lineage>
</organism>
<feature type="coiled-coil region" evidence="1">
    <location>
        <begin position="16"/>
        <end position="73"/>
    </location>
</feature>
<evidence type="ECO:0000313" key="2">
    <source>
        <dbReference type="EMBL" id="MBA0786554.1"/>
    </source>
</evidence>
<dbReference type="EMBL" id="JABEZW010223436">
    <property type="protein sequence ID" value="MBA0786554.1"/>
    <property type="molecule type" value="Genomic_DNA"/>
</dbReference>